<feature type="region of interest" description="Disordered" evidence="1">
    <location>
        <begin position="23"/>
        <end position="68"/>
    </location>
</feature>
<organism evidence="2 3">
    <name type="scientific">Nocardiopsis lambiniae</name>
    <dbReference type="NCBI Taxonomy" id="3075539"/>
    <lineage>
        <taxon>Bacteria</taxon>
        <taxon>Bacillati</taxon>
        <taxon>Actinomycetota</taxon>
        <taxon>Actinomycetes</taxon>
        <taxon>Streptosporangiales</taxon>
        <taxon>Nocardiopsidaceae</taxon>
        <taxon>Nocardiopsis</taxon>
    </lineage>
</organism>
<protein>
    <submittedName>
        <fullName evidence="2">Uncharacterized protein</fullName>
    </submittedName>
</protein>
<name>A0ABU2M6J5_9ACTN</name>
<reference evidence="3" key="1">
    <citation type="submission" date="2023-07" db="EMBL/GenBank/DDBJ databases">
        <title>30 novel species of actinomycetes from the DSMZ collection.</title>
        <authorList>
            <person name="Nouioui I."/>
        </authorList>
    </citation>
    <scope>NUCLEOTIDE SEQUENCE [LARGE SCALE GENOMIC DNA]</scope>
    <source>
        <strain evidence="3">DSM 44743</strain>
    </source>
</reference>
<dbReference type="EMBL" id="JAVREP010000003">
    <property type="protein sequence ID" value="MDT0328137.1"/>
    <property type="molecule type" value="Genomic_DNA"/>
</dbReference>
<dbReference type="Proteomes" id="UP001183390">
    <property type="component" value="Unassembled WGS sequence"/>
</dbReference>
<sequence>MRQSSAAFLRAVFALFGALLSPSRGRHTRRRSTRVRRYAQNPRPAVRPSPPAAPRPHHPRLHPPREVFPAEELPLVRPYYTAHEQTRAQARVQARVQAEATARLHRWSAPRTPKAHAPEARPSAPRTPEVRLPEPRLPEGDLLAPTPPPVTFEDLAKVTRVWIAQQESKAAVGV</sequence>
<comment type="caution">
    <text evidence="2">The sequence shown here is derived from an EMBL/GenBank/DDBJ whole genome shotgun (WGS) entry which is preliminary data.</text>
</comment>
<feature type="region of interest" description="Disordered" evidence="1">
    <location>
        <begin position="96"/>
        <end position="148"/>
    </location>
</feature>
<dbReference type="RefSeq" id="WP_311510870.1">
    <property type="nucleotide sequence ID" value="NZ_JAVREP010000003.1"/>
</dbReference>
<feature type="compositionally biased region" description="Basic and acidic residues" evidence="1">
    <location>
        <begin position="128"/>
        <end position="139"/>
    </location>
</feature>
<accession>A0ABU2M6J5</accession>
<keyword evidence="3" id="KW-1185">Reference proteome</keyword>
<proteinExistence type="predicted"/>
<evidence type="ECO:0000313" key="3">
    <source>
        <dbReference type="Proteomes" id="UP001183390"/>
    </source>
</evidence>
<feature type="compositionally biased region" description="Basic residues" evidence="1">
    <location>
        <begin position="24"/>
        <end position="37"/>
    </location>
</feature>
<feature type="compositionally biased region" description="Pro residues" evidence="1">
    <location>
        <begin position="45"/>
        <end position="54"/>
    </location>
</feature>
<gene>
    <name evidence="2" type="ORF">RM479_06885</name>
</gene>
<evidence type="ECO:0000256" key="1">
    <source>
        <dbReference type="SAM" id="MobiDB-lite"/>
    </source>
</evidence>
<evidence type="ECO:0000313" key="2">
    <source>
        <dbReference type="EMBL" id="MDT0328137.1"/>
    </source>
</evidence>